<dbReference type="PANTHER" id="PTHR43226">
    <property type="entry name" value="XAA-PRO AMINOPEPTIDASE 3"/>
    <property type="match status" value="1"/>
</dbReference>
<feature type="binding site" evidence="1">
    <location>
        <position position="255"/>
    </location>
    <ligand>
        <name>Mn(2+)</name>
        <dbReference type="ChEBI" id="CHEBI:29035"/>
        <label>2</label>
    </ligand>
</feature>
<dbReference type="InterPro" id="IPR029149">
    <property type="entry name" value="Creatin/AminoP/Spt16_N"/>
</dbReference>
<dbReference type="InterPro" id="IPR000994">
    <property type="entry name" value="Pept_M24"/>
</dbReference>
<feature type="binding site" evidence="1">
    <location>
        <position position="255"/>
    </location>
    <ligand>
        <name>Mn(2+)</name>
        <dbReference type="ChEBI" id="CHEBI:29035"/>
        <label>1</label>
    </ligand>
</feature>
<dbReference type="GO" id="GO:0005829">
    <property type="term" value="C:cytosol"/>
    <property type="evidence" value="ECO:0007669"/>
    <property type="project" value="TreeGrafter"/>
</dbReference>
<comment type="similarity">
    <text evidence="1">Belongs to the peptidase M24B family. Bacterial-type prolidase subfamily.</text>
</comment>
<dbReference type="KEGG" id="wma:WM2015_1109"/>
<dbReference type="PROSITE" id="PS00491">
    <property type="entry name" value="PROLINE_PEPTIDASE"/>
    <property type="match status" value="1"/>
</dbReference>
<dbReference type="RefSeq" id="WP_049725120.1">
    <property type="nucleotide sequence ID" value="NZ_CP012154.1"/>
</dbReference>
<dbReference type="GO" id="GO:0004177">
    <property type="term" value="F:aminopeptidase activity"/>
    <property type="evidence" value="ECO:0007669"/>
    <property type="project" value="TreeGrafter"/>
</dbReference>
<feature type="binding site" evidence="1">
    <location>
        <position position="419"/>
    </location>
    <ligand>
        <name>Mn(2+)</name>
        <dbReference type="ChEBI" id="CHEBI:29035"/>
        <label>2</label>
    </ligand>
</feature>
<dbReference type="Pfam" id="PF00557">
    <property type="entry name" value="Peptidase_M24"/>
    <property type="match status" value="1"/>
</dbReference>
<dbReference type="EC" id="3.4.13.9" evidence="1"/>
<accession>A0A0K0XUX4</accession>
<dbReference type="InterPro" id="IPR052433">
    <property type="entry name" value="X-Pro_dipept-like"/>
</dbReference>
<dbReference type="GO" id="GO:0046872">
    <property type="term" value="F:metal ion binding"/>
    <property type="evidence" value="ECO:0007669"/>
    <property type="project" value="UniProtKB-KW"/>
</dbReference>
<dbReference type="InterPro" id="IPR048819">
    <property type="entry name" value="PepQ_N"/>
</dbReference>
<dbReference type="STRING" id="1579979.WM2015_1109"/>
<protein>
    <recommendedName>
        <fullName evidence="1">Xaa-Pro dipeptidase</fullName>
        <shortName evidence="1">X-Pro dipeptidase</shortName>
        <ecNumber evidence="1">3.4.13.9</ecNumber>
    </recommendedName>
    <alternativeName>
        <fullName evidence="1">Imidodipeptidase</fullName>
    </alternativeName>
    <alternativeName>
        <fullName evidence="1">Proline dipeptidase</fullName>
        <shortName evidence="1">Prolidase</shortName>
    </alternativeName>
</protein>
<dbReference type="PANTHER" id="PTHR43226:SF8">
    <property type="entry name" value="XAA-PRO DIPEPTIDASE"/>
    <property type="match status" value="1"/>
</dbReference>
<evidence type="ECO:0000313" key="3">
    <source>
        <dbReference type="Proteomes" id="UP000066624"/>
    </source>
</evidence>
<feature type="binding site" evidence="1">
    <location>
        <position position="336"/>
    </location>
    <ligand>
        <name>Mn(2+)</name>
        <dbReference type="ChEBI" id="CHEBI:29035"/>
        <label>1</label>
    </ligand>
</feature>
<keyword evidence="1" id="KW-0645">Protease</keyword>
<dbReference type="EMBL" id="CP012154">
    <property type="protein sequence ID" value="AKS41483.1"/>
    <property type="molecule type" value="Genomic_DNA"/>
</dbReference>
<keyword evidence="1" id="KW-0378">Hydrolase</keyword>
<dbReference type="HAMAP" id="MF_01279">
    <property type="entry name" value="X_Pro_dipeptid"/>
    <property type="match status" value="1"/>
</dbReference>
<dbReference type="SUPFAM" id="SSF55920">
    <property type="entry name" value="Creatinase/aminopeptidase"/>
    <property type="match status" value="1"/>
</dbReference>
<dbReference type="Proteomes" id="UP000066624">
    <property type="component" value="Chromosome"/>
</dbReference>
<feature type="binding site" evidence="1">
    <location>
        <position position="380"/>
    </location>
    <ligand>
        <name>Mn(2+)</name>
        <dbReference type="ChEBI" id="CHEBI:29035"/>
        <label>1</label>
    </ligand>
</feature>
<dbReference type="GO" id="GO:0102009">
    <property type="term" value="F:proline dipeptidase activity"/>
    <property type="evidence" value="ECO:0007669"/>
    <property type="project" value="UniProtKB-EC"/>
</dbReference>
<dbReference type="Gene3D" id="3.90.230.10">
    <property type="entry name" value="Creatinase/methionine aminopeptidase superfamily"/>
    <property type="match status" value="1"/>
</dbReference>
<dbReference type="InterPro" id="IPR036005">
    <property type="entry name" value="Creatinase/aminopeptidase-like"/>
</dbReference>
<dbReference type="PATRIC" id="fig|1579979.3.peg.1134"/>
<evidence type="ECO:0000313" key="2">
    <source>
        <dbReference type="EMBL" id="AKS41483.1"/>
    </source>
</evidence>
<dbReference type="InterPro" id="IPR001131">
    <property type="entry name" value="Peptidase_M24B_aminopep-P_CS"/>
</dbReference>
<proteinExistence type="inferred from homology"/>
<keyword evidence="1" id="KW-0224">Dipeptidase</keyword>
<dbReference type="OrthoDB" id="9806388at2"/>
<comment type="catalytic activity">
    <reaction evidence="1">
        <text>Xaa-L-Pro dipeptide + H2O = an L-alpha-amino acid + L-proline</text>
        <dbReference type="Rhea" id="RHEA:76407"/>
        <dbReference type="ChEBI" id="CHEBI:15377"/>
        <dbReference type="ChEBI" id="CHEBI:59869"/>
        <dbReference type="ChEBI" id="CHEBI:60039"/>
        <dbReference type="ChEBI" id="CHEBI:195196"/>
        <dbReference type="EC" id="3.4.13.9"/>
    </reaction>
</comment>
<organism evidence="2 3">
    <name type="scientific">Wenzhouxiangella marina</name>
    <dbReference type="NCBI Taxonomy" id="1579979"/>
    <lineage>
        <taxon>Bacteria</taxon>
        <taxon>Pseudomonadati</taxon>
        <taxon>Pseudomonadota</taxon>
        <taxon>Gammaproteobacteria</taxon>
        <taxon>Chromatiales</taxon>
        <taxon>Wenzhouxiangellaceae</taxon>
        <taxon>Wenzhouxiangella</taxon>
    </lineage>
</organism>
<reference evidence="2 3" key="1">
    <citation type="submission" date="2015-07" db="EMBL/GenBank/DDBJ databases">
        <authorList>
            <person name="Noorani M."/>
        </authorList>
    </citation>
    <scope>NUCLEOTIDE SEQUENCE [LARGE SCALE GENOMIC DNA]</scope>
    <source>
        <strain evidence="2 3">KCTC 42284</strain>
    </source>
</reference>
<comment type="cofactor">
    <cofactor evidence="1">
        <name>Mn(2+)</name>
        <dbReference type="ChEBI" id="CHEBI:29035"/>
    </cofactor>
    <text evidence="1">Binds 2 manganese ions per subunit.</text>
</comment>
<dbReference type="GO" id="GO:0006508">
    <property type="term" value="P:proteolysis"/>
    <property type="evidence" value="ECO:0007669"/>
    <property type="project" value="UniProtKB-KW"/>
</dbReference>
<sequence length="439" mass="49241">MPDRNALLFSRHIESRRHDTDHILSELGYDALLIHSGRPEMRLFDDHHPPFRANAPFVAWVPQPFAVDSLLEIRVGQTPRLWFCQPDDYWHVPPAAPADWWGGEFDLHIVRSAEEWHARFSEHRSLAVIGHERDLAALVENADLNPPALIQRLDEVRTRKTAWERECISEANRIAAGAHRAAARAFESGASELEIHLAYLAAAGQDQDHMPYNNIVCLNEHAAVLHYQHRSPTRPEQLKSFLIDAGADCHGYAADITRTWTAPEGSDFDDLIEAMDHVQQRLCNRMRAGQSYVDLHREAHLGVAGVLEHAGLVRMSPDAMVETGVSSHFLPHGLGHFLGIQVHDVAGKLSPDGTPLPPPEAYPALRLTRTLEAGNVVTVEPGLYFIPMLLDRLRESAHAEHIDWQGIDALIPFGGIRIEDDVLVTEGDPVNFTRRFLDD</sequence>
<keyword evidence="1" id="KW-0464">Manganese</keyword>
<dbReference type="Gene3D" id="3.40.350.10">
    <property type="entry name" value="Creatinase/prolidase N-terminal domain"/>
    <property type="match status" value="1"/>
</dbReference>
<dbReference type="InterPro" id="IPR022846">
    <property type="entry name" value="X_Pro_dipept"/>
</dbReference>
<gene>
    <name evidence="1" type="primary">pepQ</name>
    <name evidence="2" type="ORF">WM2015_1109</name>
</gene>
<keyword evidence="1" id="KW-0479">Metal-binding</keyword>
<name>A0A0K0XUX4_9GAMM</name>
<evidence type="ECO:0000256" key="1">
    <source>
        <dbReference type="HAMAP-Rule" id="MF_01279"/>
    </source>
</evidence>
<comment type="function">
    <text evidence="1">Splits dipeptides with a prolyl residue in the C-terminal position.</text>
</comment>
<keyword evidence="3" id="KW-1185">Reference proteome</keyword>
<dbReference type="GO" id="GO:0008235">
    <property type="term" value="F:metalloexopeptidase activity"/>
    <property type="evidence" value="ECO:0007669"/>
    <property type="project" value="UniProtKB-UniRule"/>
</dbReference>
<dbReference type="GO" id="GO:0016795">
    <property type="term" value="F:phosphoric triester hydrolase activity"/>
    <property type="evidence" value="ECO:0007669"/>
    <property type="project" value="InterPro"/>
</dbReference>
<keyword evidence="1" id="KW-0482">Metalloprotease</keyword>
<feature type="binding site" evidence="1">
    <location>
        <position position="244"/>
    </location>
    <ligand>
        <name>Mn(2+)</name>
        <dbReference type="ChEBI" id="CHEBI:29035"/>
        <label>2</label>
    </ligand>
</feature>
<feature type="binding site" evidence="1">
    <location>
        <position position="419"/>
    </location>
    <ligand>
        <name>Mn(2+)</name>
        <dbReference type="ChEBI" id="CHEBI:29035"/>
        <label>1</label>
    </ligand>
</feature>
<dbReference type="Pfam" id="PF21216">
    <property type="entry name" value="PepQ_N"/>
    <property type="match status" value="1"/>
</dbReference>
<dbReference type="NCBIfam" id="NF010133">
    <property type="entry name" value="PRK13607.1"/>
    <property type="match status" value="1"/>
</dbReference>
<dbReference type="AlphaFoldDB" id="A0A0K0XUX4"/>